<sequence length="544" mass="60161">MMASYLEQLDCLTRDISDSFPGNDALISQLVTLITTCPPTFTYLHDPHTPRATASLVNALTSSLSAIDAKSFAPDDDAVPIIASAQVNAIVSFSHRLFYDTTFNRLAKWRPRWEDGCENWPGGTAGGVRYNDSLDGFLHGLRALQVQLCGAKTEVKSPRKGRGKTRAQDVAKVVKMVLVVDRVERLKESLPGLLVPLTRLAELSRVDIQTIFISQSPWEDIKPPLGAAVDPFHLLVHPPSQEDTLRILTSHFPTDGDLAAAPHAYHPALAQLYAQYANALYSICSPFTRDPHELAYVAAAQWPNFIAPVLEAQKGLSEFHVISEDVRLRLLRVFLPSFTAALEALVPRRMHARAWCRMPDLSEGPSVDEKNVEAVIRSLPTLQKYILLSAFLASSNPPRTDVRMFARSHDTRSKRRRGGGTRRTPQRSASSSAKVSQRLAGPTPFPLDRMNAILATLLEEHDLETRVIGTEFTQPGEYSEMELMRVHTSSAVAELAAAHLLLRVSPPDRLDGPPMYKCGISFDVALALGRDMRVPILDLIWETG</sequence>
<evidence type="ECO:0000256" key="2">
    <source>
        <dbReference type="ARBA" id="ARBA00022705"/>
    </source>
</evidence>
<keyword evidence="8" id="KW-1185">Reference proteome</keyword>
<dbReference type="GO" id="GO:0005664">
    <property type="term" value="C:nuclear origin of replication recognition complex"/>
    <property type="evidence" value="ECO:0007669"/>
    <property type="project" value="TreeGrafter"/>
</dbReference>
<dbReference type="OrthoDB" id="365981at2759"/>
<protein>
    <submittedName>
        <fullName evidence="7">Origin recognition complex, subunit 5-like protein</fullName>
    </submittedName>
</protein>
<feature type="compositionally biased region" description="Polar residues" evidence="4">
    <location>
        <begin position="426"/>
        <end position="435"/>
    </location>
</feature>
<dbReference type="Proteomes" id="UP000759537">
    <property type="component" value="Unassembled WGS sequence"/>
</dbReference>
<keyword evidence="2" id="KW-0235">DNA replication</keyword>
<organism evidence="7 8">
    <name type="scientific">Russula ochroleuca</name>
    <dbReference type="NCBI Taxonomy" id="152965"/>
    <lineage>
        <taxon>Eukaryota</taxon>
        <taxon>Fungi</taxon>
        <taxon>Dikarya</taxon>
        <taxon>Basidiomycota</taxon>
        <taxon>Agaricomycotina</taxon>
        <taxon>Agaricomycetes</taxon>
        <taxon>Russulales</taxon>
        <taxon>Russulaceae</taxon>
        <taxon>Russula</taxon>
    </lineage>
</organism>
<comment type="caution">
    <text evidence="7">The sequence shown here is derived from an EMBL/GenBank/DDBJ whole genome shotgun (WGS) entry which is preliminary data.</text>
</comment>
<dbReference type="PANTHER" id="PTHR12705:SF0">
    <property type="entry name" value="ORIGIN RECOGNITION COMPLEX SUBUNIT 5"/>
    <property type="match status" value="1"/>
</dbReference>
<keyword evidence="3" id="KW-0539">Nucleus</keyword>
<gene>
    <name evidence="7" type="ORF">DFH94DRAFT_722548</name>
</gene>
<feature type="compositionally biased region" description="Basic and acidic residues" evidence="4">
    <location>
        <begin position="402"/>
        <end position="411"/>
    </location>
</feature>
<dbReference type="Pfam" id="PF21639">
    <property type="entry name" value="ORC5_lid"/>
    <property type="match status" value="1"/>
</dbReference>
<feature type="domain" description="Origin recognition complex subunit 5 C-terminal" evidence="5">
    <location>
        <begin position="379"/>
        <end position="537"/>
    </location>
</feature>
<feature type="domain" description="ORC5 lid" evidence="6">
    <location>
        <begin position="273"/>
        <end position="322"/>
    </location>
</feature>
<comment type="subcellular location">
    <subcellularLocation>
        <location evidence="1">Nucleus</location>
    </subcellularLocation>
</comment>
<dbReference type="EMBL" id="WHVB01000004">
    <property type="protein sequence ID" value="KAF8483537.1"/>
    <property type="molecule type" value="Genomic_DNA"/>
</dbReference>
<dbReference type="InterPro" id="IPR048866">
    <property type="entry name" value="ORC5_lid"/>
</dbReference>
<evidence type="ECO:0000259" key="6">
    <source>
        <dbReference type="Pfam" id="PF21639"/>
    </source>
</evidence>
<reference evidence="7" key="2">
    <citation type="journal article" date="2020" name="Nat. Commun.">
        <title>Large-scale genome sequencing of mycorrhizal fungi provides insights into the early evolution of symbiotic traits.</title>
        <authorList>
            <person name="Miyauchi S."/>
            <person name="Kiss E."/>
            <person name="Kuo A."/>
            <person name="Drula E."/>
            <person name="Kohler A."/>
            <person name="Sanchez-Garcia M."/>
            <person name="Morin E."/>
            <person name="Andreopoulos B."/>
            <person name="Barry K.W."/>
            <person name="Bonito G."/>
            <person name="Buee M."/>
            <person name="Carver A."/>
            <person name="Chen C."/>
            <person name="Cichocki N."/>
            <person name="Clum A."/>
            <person name="Culley D."/>
            <person name="Crous P.W."/>
            <person name="Fauchery L."/>
            <person name="Girlanda M."/>
            <person name="Hayes R.D."/>
            <person name="Keri Z."/>
            <person name="LaButti K."/>
            <person name="Lipzen A."/>
            <person name="Lombard V."/>
            <person name="Magnuson J."/>
            <person name="Maillard F."/>
            <person name="Murat C."/>
            <person name="Nolan M."/>
            <person name="Ohm R.A."/>
            <person name="Pangilinan J."/>
            <person name="Pereira M.F."/>
            <person name="Perotto S."/>
            <person name="Peter M."/>
            <person name="Pfister S."/>
            <person name="Riley R."/>
            <person name="Sitrit Y."/>
            <person name="Stielow J.B."/>
            <person name="Szollosi G."/>
            <person name="Zifcakova L."/>
            <person name="Stursova M."/>
            <person name="Spatafora J.W."/>
            <person name="Tedersoo L."/>
            <person name="Vaario L.M."/>
            <person name="Yamada A."/>
            <person name="Yan M."/>
            <person name="Wang P."/>
            <person name="Xu J."/>
            <person name="Bruns T."/>
            <person name="Baldrian P."/>
            <person name="Vilgalys R."/>
            <person name="Dunand C."/>
            <person name="Henrissat B."/>
            <person name="Grigoriev I.V."/>
            <person name="Hibbett D."/>
            <person name="Nagy L.G."/>
            <person name="Martin F.M."/>
        </authorList>
    </citation>
    <scope>NUCLEOTIDE SEQUENCE</scope>
    <source>
        <strain evidence="7">Prilba</strain>
    </source>
</reference>
<dbReference type="GO" id="GO:0003688">
    <property type="term" value="F:DNA replication origin binding"/>
    <property type="evidence" value="ECO:0007669"/>
    <property type="project" value="TreeGrafter"/>
</dbReference>
<evidence type="ECO:0000256" key="1">
    <source>
        <dbReference type="ARBA" id="ARBA00004123"/>
    </source>
</evidence>
<evidence type="ECO:0000256" key="3">
    <source>
        <dbReference type="ARBA" id="ARBA00023242"/>
    </source>
</evidence>
<reference evidence="7" key="1">
    <citation type="submission" date="2019-10" db="EMBL/GenBank/DDBJ databases">
        <authorList>
            <consortium name="DOE Joint Genome Institute"/>
            <person name="Kuo A."/>
            <person name="Miyauchi S."/>
            <person name="Kiss E."/>
            <person name="Drula E."/>
            <person name="Kohler A."/>
            <person name="Sanchez-Garcia M."/>
            <person name="Andreopoulos B."/>
            <person name="Barry K.W."/>
            <person name="Bonito G."/>
            <person name="Buee M."/>
            <person name="Carver A."/>
            <person name="Chen C."/>
            <person name="Cichocki N."/>
            <person name="Clum A."/>
            <person name="Culley D."/>
            <person name="Crous P.W."/>
            <person name="Fauchery L."/>
            <person name="Girlanda M."/>
            <person name="Hayes R."/>
            <person name="Keri Z."/>
            <person name="LaButti K."/>
            <person name="Lipzen A."/>
            <person name="Lombard V."/>
            <person name="Magnuson J."/>
            <person name="Maillard F."/>
            <person name="Morin E."/>
            <person name="Murat C."/>
            <person name="Nolan M."/>
            <person name="Ohm R."/>
            <person name="Pangilinan J."/>
            <person name="Pereira M."/>
            <person name="Perotto S."/>
            <person name="Peter M."/>
            <person name="Riley R."/>
            <person name="Sitrit Y."/>
            <person name="Stielow B."/>
            <person name="Szollosi G."/>
            <person name="Zifcakova L."/>
            <person name="Stursova M."/>
            <person name="Spatafora J.W."/>
            <person name="Tedersoo L."/>
            <person name="Vaario L.-M."/>
            <person name="Yamada A."/>
            <person name="Yan M."/>
            <person name="Wang P."/>
            <person name="Xu J."/>
            <person name="Bruns T."/>
            <person name="Baldrian P."/>
            <person name="Vilgalys R."/>
            <person name="Henrissat B."/>
            <person name="Grigoriev I.V."/>
            <person name="Hibbett D."/>
            <person name="Nagy L.G."/>
            <person name="Martin F.M."/>
        </authorList>
    </citation>
    <scope>NUCLEOTIDE SEQUENCE</scope>
    <source>
        <strain evidence="7">Prilba</strain>
    </source>
</reference>
<dbReference type="InterPro" id="IPR020796">
    <property type="entry name" value="ORC5"/>
</dbReference>
<evidence type="ECO:0000259" key="5">
    <source>
        <dbReference type="Pfam" id="PF14630"/>
    </source>
</evidence>
<dbReference type="InterPro" id="IPR047088">
    <property type="entry name" value="ORC5_C"/>
</dbReference>
<feature type="region of interest" description="Disordered" evidence="4">
    <location>
        <begin position="402"/>
        <end position="444"/>
    </location>
</feature>
<evidence type="ECO:0000313" key="8">
    <source>
        <dbReference type="Proteomes" id="UP000759537"/>
    </source>
</evidence>
<dbReference type="AlphaFoldDB" id="A0A9P5N0S9"/>
<dbReference type="Pfam" id="PF14630">
    <property type="entry name" value="ORC5_C"/>
    <property type="match status" value="1"/>
</dbReference>
<dbReference type="PANTHER" id="PTHR12705">
    <property type="entry name" value="ORIGIN RECOGNITION COMPLEX SUBUNIT 5"/>
    <property type="match status" value="1"/>
</dbReference>
<name>A0A9P5N0S9_9AGAM</name>
<evidence type="ECO:0000256" key="4">
    <source>
        <dbReference type="SAM" id="MobiDB-lite"/>
    </source>
</evidence>
<proteinExistence type="predicted"/>
<evidence type="ECO:0000313" key="7">
    <source>
        <dbReference type="EMBL" id="KAF8483537.1"/>
    </source>
</evidence>
<dbReference type="GO" id="GO:0006270">
    <property type="term" value="P:DNA replication initiation"/>
    <property type="evidence" value="ECO:0007669"/>
    <property type="project" value="TreeGrafter"/>
</dbReference>
<accession>A0A9P5N0S9</accession>